<evidence type="ECO:0000313" key="4">
    <source>
        <dbReference type="Proteomes" id="UP000694620"/>
    </source>
</evidence>
<evidence type="ECO:0000313" key="3">
    <source>
        <dbReference type="Ensembl" id="ENSECRP00000017873.1"/>
    </source>
</evidence>
<proteinExistence type="predicted"/>
<dbReference type="GO" id="GO:0043161">
    <property type="term" value="P:proteasome-mediated ubiquitin-dependent protein catabolic process"/>
    <property type="evidence" value="ECO:0007669"/>
    <property type="project" value="TreeGrafter"/>
</dbReference>
<accession>A0A8C4XAM6</accession>
<dbReference type="InterPro" id="IPR011042">
    <property type="entry name" value="6-blade_b-propeller_TolB-like"/>
</dbReference>
<evidence type="ECO:0000256" key="1">
    <source>
        <dbReference type="ARBA" id="ARBA00022737"/>
    </source>
</evidence>
<sequence length="134" mass="13868">HLGPSGAPRSIKGLRGPRYVCPGPGGGTVVSEECGDVKLYGAGHKLLCSFSATYGHRFGSPAGVCTDVEGNVLVADEQKRCVVLFPPNGSPVPLVTEGLCTPAGLACCNRGQLYVGDTGDNSVKVFRYRSARAS</sequence>
<dbReference type="PANTHER" id="PTHR24104:SF21">
    <property type="entry name" value="TRIPARTITE MOTIF-CONTAINING PROTEIN 3"/>
    <property type="match status" value="1"/>
</dbReference>
<protein>
    <submittedName>
        <fullName evidence="3">NHL repeat containing 4</fullName>
    </submittedName>
</protein>
<dbReference type="GO" id="GO:0061630">
    <property type="term" value="F:ubiquitin protein ligase activity"/>
    <property type="evidence" value="ECO:0007669"/>
    <property type="project" value="TreeGrafter"/>
</dbReference>
<dbReference type="PROSITE" id="PS51125">
    <property type="entry name" value="NHL"/>
    <property type="match status" value="2"/>
</dbReference>
<reference evidence="3" key="1">
    <citation type="submission" date="2021-06" db="EMBL/GenBank/DDBJ databases">
        <authorList>
            <consortium name="Wellcome Sanger Institute Data Sharing"/>
        </authorList>
    </citation>
    <scope>NUCLEOTIDE SEQUENCE [LARGE SCALE GENOMIC DNA]</scope>
</reference>
<name>A0A8C4XAM6_ERPCA</name>
<dbReference type="AlphaFoldDB" id="A0A8C4XAM6"/>
<evidence type="ECO:0000256" key="2">
    <source>
        <dbReference type="PROSITE-ProRule" id="PRU00504"/>
    </source>
</evidence>
<dbReference type="GO" id="GO:0000209">
    <property type="term" value="P:protein polyubiquitination"/>
    <property type="evidence" value="ECO:0007669"/>
    <property type="project" value="TreeGrafter"/>
</dbReference>
<reference evidence="3" key="3">
    <citation type="submission" date="2025-09" db="UniProtKB">
        <authorList>
            <consortium name="Ensembl"/>
        </authorList>
    </citation>
    <scope>IDENTIFICATION</scope>
</reference>
<reference evidence="3" key="2">
    <citation type="submission" date="2025-08" db="UniProtKB">
        <authorList>
            <consortium name="Ensembl"/>
        </authorList>
    </citation>
    <scope>IDENTIFICATION</scope>
</reference>
<dbReference type="PANTHER" id="PTHR24104">
    <property type="entry name" value="E3 UBIQUITIN-PROTEIN LIGASE NHLRC1-RELATED"/>
    <property type="match status" value="1"/>
</dbReference>
<feature type="repeat" description="NHL" evidence="2">
    <location>
        <begin position="99"/>
        <end position="129"/>
    </location>
</feature>
<dbReference type="Ensembl" id="ENSECRT00000018229.1">
    <property type="protein sequence ID" value="ENSECRP00000017873.1"/>
    <property type="gene ID" value="ENSECRG00000011935.1"/>
</dbReference>
<dbReference type="Pfam" id="PF01436">
    <property type="entry name" value="NHL"/>
    <property type="match status" value="1"/>
</dbReference>
<dbReference type="GeneTree" id="ENSGT00530000063870"/>
<dbReference type="SUPFAM" id="SSF101898">
    <property type="entry name" value="NHL repeat"/>
    <property type="match status" value="1"/>
</dbReference>
<organism evidence="3 4">
    <name type="scientific">Erpetoichthys calabaricus</name>
    <name type="common">Rope fish</name>
    <name type="synonym">Calamoichthys calabaricus</name>
    <dbReference type="NCBI Taxonomy" id="27687"/>
    <lineage>
        <taxon>Eukaryota</taxon>
        <taxon>Metazoa</taxon>
        <taxon>Chordata</taxon>
        <taxon>Craniata</taxon>
        <taxon>Vertebrata</taxon>
        <taxon>Euteleostomi</taxon>
        <taxon>Actinopterygii</taxon>
        <taxon>Polypteriformes</taxon>
        <taxon>Polypteridae</taxon>
        <taxon>Erpetoichthys</taxon>
    </lineage>
</organism>
<dbReference type="Gene3D" id="2.120.10.30">
    <property type="entry name" value="TolB, C-terminal domain"/>
    <property type="match status" value="1"/>
</dbReference>
<keyword evidence="4" id="KW-1185">Reference proteome</keyword>
<gene>
    <name evidence="3" type="primary">NHLRC4</name>
</gene>
<dbReference type="Proteomes" id="UP000694620">
    <property type="component" value="Chromosome 11"/>
</dbReference>
<dbReference type="InterPro" id="IPR050952">
    <property type="entry name" value="TRIM-NHL_E3_ligases"/>
</dbReference>
<dbReference type="InterPro" id="IPR001258">
    <property type="entry name" value="NHL_repeat"/>
</dbReference>
<keyword evidence="1" id="KW-0677">Repeat</keyword>
<feature type="repeat" description="NHL" evidence="2">
    <location>
        <begin position="47"/>
        <end position="88"/>
    </location>
</feature>